<dbReference type="SUPFAM" id="SSF52047">
    <property type="entry name" value="RNI-like"/>
    <property type="match status" value="1"/>
</dbReference>
<dbReference type="EMBL" id="KL198027">
    <property type="protein sequence ID" value="KDQ16523.1"/>
    <property type="molecule type" value="Genomic_DNA"/>
</dbReference>
<sequence length="581" mass="64883">MDMARRLSADIIHNIYRQCSDTEALIKISHVCQMWRRTLHNSTEFWMTIDLNSRKRDPDLKAAYWLARSGDRLLTIQVHSGWGAGDIQQVLAVEACIVRLAITLRNCMSRWESVNIRTHSRAIDLIISICSGYALSLKSLIVQATERSLGTEERLLIPLYLPIEHQASNIALCVSIHGYIPRFTTFGLLFTDLAVQYDFVTTPKADDILRMLQSCPNLGRCHLNAIGSDHIGAPSLLTETVMHRLTHFSMSWSEDAENIFNFIQFPALQSIILQQVDWTTAAMGSLWRVLRASRFVSYIVITDEDPAYESNTTPAPFHEDMLTLEAVTSLEVCGNPLTRPILQRLSLPHVQKLDLTEAPFDVVHRYISTSTDLRDLSLHGVIDIPMDPSPIPVSLPALASLYITGFPGIIDYMHTPHLRSLVLIHEPTGPARLPASLRALIERSSPALTTLGLHGIDITDEDIIWCLERLPQVENLDLSSCSISDAVLRALAAPPSSQLETASYRLLPRLERIELSNNTHVTPQGVIEFLAARNSGLALSALRITGKLDFAGRVSREEAQIIMAYGDFFSSLNMIVYSMGQ</sequence>
<dbReference type="HOGENOM" id="CLU_019609_0_0_1"/>
<dbReference type="InterPro" id="IPR036047">
    <property type="entry name" value="F-box-like_dom_sf"/>
</dbReference>
<dbReference type="InterPro" id="IPR032675">
    <property type="entry name" value="LRR_dom_sf"/>
</dbReference>
<gene>
    <name evidence="1" type="ORF">BOTBODRAFT_186534</name>
</gene>
<dbReference type="GO" id="GO:0019005">
    <property type="term" value="C:SCF ubiquitin ligase complex"/>
    <property type="evidence" value="ECO:0007669"/>
    <property type="project" value="TreeGrafter"/>
</dbReference>
<accession>A0A067ML81</accession>
<dbReference type="GO" id="GO:0031146">
    <property type="term" value="P:SCF-dependent proteasomal ubiquitin-dependent protein catabolic process"/>
    <property type="evidence" value="ECO:0007669"/>
    <property type="project" value="TreeGrafter"/>
</dbReference>
<dbReference type="SUPFAM" id="SSF81383">
    <property type="entry name" value="F-box domain"/>
    <property type="match status" value="1"/>
</dbReference>
<dbReference type="AlphaFoldDB" id="A0A067ML81"/>
<name>A0A067ML81_BOTB1</name>
<organism evidence="1 2">
    <name type="scientific">Botryobasidium botryosum (strain FD-172 SS1)</name>
    <dbReference type="NCBI Taxonomy" id="930990"/>
    <lineage>
        <taxon>Eukaryota</taxon>
        <taxon>Fungi</taxon>
        <taxon>Dikarya</taxon>
        <taxon>Basidiomycota</taxon>
        <taxon>Agaricomycotina</taxon>
        <taxon>Agaricomycetes</taxon>
        <taxon>Cantharellales</taxon>
        <taxon>Botryobasidiaceae</taxon>
        <taxon>Botryobasidium</taxon>
    </lineage>
</organism>
<evidence type="ECO:0000313" key="1">
    <source>
        <dbReference type="EMBL" id="KDQ16523.1"/>
    </source>
</evidence>
<dbReference type="OrthoDB" id="3144494at2759"/>
<dbReference type="STRING" id="930990.A0A067ML81"/>
<keyword evidence="2" id="KW-1185">Reference proteome</keyword>
<protein>
    <recommendedName>
        <fullName evidence="3">F-box domain-containing protein</fullName>
    </recommendedName>
</protein>
<dbReference type="PANTHER" id="PTHR13318">
    <property type="entry name" value="PARTNER OF PAIRED, ISOFORM B-RELATED"/>
    <property type="match status" value="1"/>
</dbReference>
<dbReference type="InParanoid" id="A0A067ML81"/>
<reference evidence="2" key="1">
    <citation type="journal article" date="2014" name="Proc. Natl. Acad. Sci. U.S.A.">
        <title>Extensive sampling of basidiomycete genomes demonstrates inadequacy of the white-rot/brown-rot paradigm for wood decay fungi.</title>
        <authorList>
            <person name="Riley R."/>
            <person name="Salamov A.A."/>
            <person name="Brown D.W."/>
            <person name="Nagy L.G."/>
            <person name="Floudas D."/>
            <person name="Held B.W."/>
            <person name="Levasseur A."/>
            <person name="Lombard V."/>
            <person name="Morin E."/>
            <person name="Otillar R."/>
            <person name="Lindquist E.A."/>
            <person name="Sun H."/>
            <person name="LaButti K.M."/>
            <person name="Schmutz J."/>
            <person name="Jabbour D."/>
            <person name="Luo H."/>
            <person name="Baker S.E."/>
            <person name="Pisabarro A.G."/>
            <person name="Walton J.D."/>
            <person name="Blanchette R.A."/>
            <person name="Henrissat B."/>
            <person name="Martin F."/>
            <person name="Cullen D."/>
            <person name="Hibbett D.S."/>
            <person name="Grigoriev I.V."/>
        </authorList>
    </citation>
    <scope>NUCLEOTIDE SEQUENCE [LARGE SCALE GENOMIC DNA]</scope>
    <source>
        <strain evidence="2">FD-172 SS1</strain>
    </source>
</reference>
<dbReference type="Proteomes" id="UP000027195">
    <property type="component" value="Unassembled WGS sequence"/>
</dbReference>
<evidence type="ECO:0000313" key="2">
    <source>
        <dbReference type="Proteomes" id="UP000027195"/>
    </source>
</evidence>
<dbReference type="Gene3D" id="3.80.10.10">
    <property type="entry name" value="Ribonuclease Inhibitor"/>
    <property type="match status" value="1"/>
</dbReference>
<proteinExistence type="predicted"/>
<evidence type="ECO:0008006" key="3">
    <source>
        <dbReference type="Google" id="ProtNLM"/>
    </source>
</evidence>